<reference evidence="10 11" key="1">
    <citation type="journal article" date="2014" name="Environ. Microbiol.">
        <title>Genomic signatures of obligate host dependence in the luminous bacterial symbiont of a vertebrate.</title>
        <authorList>
            <person name="Hendry T.A."/>
            <person name="de Wet J.R."/>
            <person name="Dunlap P.V."/>
        </authorList>
    </citation>
    <scope>NUCLEOTIDE SEQUENCE [LARGE SCALE GENOMIC DNA]</scope>
    <source>
        <strain evidence="10 11">Akat1</strain>
    </source>
</reference>
<evidence type="ECO:0000256" key="1">
    <source>
        <dbReference type="ARBA" id="ARBA00003065"/>
    </source>
</evidence>
<dbReference type="PANTHER" id="PTHR33991">
    <property type="entry name" value="DNA REPAIR PROTEIN RECO"/>
    <property type="match status" value="1"/>
</dbReference>
<organism evidence="10 11">
    <name type="scientific">Candidatus Photodesmus katoptron Akat1</name>
    <dbReference type="NCBI Taxonomy" id="1236703"/>
    <lineage>
        <taxon>Bacteria</taxon>
        <taxon>Pseudomonadati</taxon>
        <taxon>Pseudomonadota</taxon>
        <taxon>Gammaproteobacteria</taxon>
        <taxon>Vibrionales</taxon>
        <taxon>Vibrionaceae</taxon>
        <taxon>Candidatus Photodesmus</taxon>
    </lineage>
</organism>
<dbReference type="InterPro" id="IPR012340">
    <property type="entry name" value="NA-bd_OB-fold"/>
</dbReference>
<name>S3DZI0_9GAMM</name>
<dbReference type="GO" id="GO:0006310">
    <property type="term" value="P:DNA recombination"/>
    <property type="evidence" value="ECO:0007669"/>
    <property type="project" value="UniProtKB-UniRule"/>
</dbReference>
<dbReference type="GO" id="GO:0006302">
    <property type="term" value="P:double-strand break repair"/>
    <property type="evidence" value="ECO:0007669"/>
    <property type="project" value="TreeGrafter"/>
</dbReference>
<keyword evidence="6 8" id="KW-0234">DNA repair</keyword>
<accession>S3DZI0</accession>
<dbReference type="eggNOG" id="COG1381">
    <property type="taxonomic scope" value="Bacteria"/>
</dbReference>
<sequence>MDEFQRCFIIHRRLHGESSLILNIFSELYGCMTLISKGVRVRKRSNLKGILQPFTPLLLCWSGNFGSLKTLIQAEPISIGLPLSGINLYSAMYINELIGRLLMQEVAMPGLFYNYLSVLTKLAQEDNPEPALRCFELELLSAIGYGVNFLYCEETGFPINPNMLYRYSSQKGFIISIIKDDATFLGNELLLMNKRQFITKEQLRVAKRFTRIALKPHIGNKPLKSRELFFRKNLSHRSVKE</sequence>
<evidence type="ECO:0000256" key="2">
    <source>
        <dbReference type="ARBA" id="ARBA00007452"/>
    </source>
</evidence>
<gene>
    <name evidence="8 10" type="primary">recO</name>
    <name evidence="10" type="ORF">O1U_0621</name>
</gene>
<evidence type="ECO:0000256" key="6">
    <source>
        <dbReference type="ARBA" id="ARBA00023204"/>
    </source>
</evidence>
<keyword evidence="5 8" id="KW-0233">DNA recombination</keyword>
<dbReference type="PATRIC" id="fig|1236703.3.peg.632"/>
<dbReference type="Pfam" id="PF11967">
    <property type="entry name" value="RecO_N"/>
    <property type="match status" value="1"/>
</dbReference>
<dbReference type="RefSeq" id="WP_016503953.1">
    <property type="nucleotide sequence ID" value="NZ_AMSD01000002.1"/>
</dbReference>
<dbReference type="InterPro" id="IPR022572">
    <property type="entry name" value="DNA_rep/recomb_RecO_N"/>
</dbReference>
<comment type="similarity">
    <text evidence="2 8">Belongs to the RecO family.</text>
</comment>
<dbReference type="SUPFAM" id="SSF57863">
    <property type="entry name" value="ArfGap/RecO-like zinc finger"/>
    <property type="match status" value="1"/>
</dbReference>
<dbReference type="InterPro" id="IPR042242">
    <property type="entry name" value="RecO_C"/>
</dbReference>
<dbReference type="Gene3D" id="2.40.50.140">
    <property type="entry name" value="Nucleic acid-binding proteins"/>
    <property type="match status" value="1"/>
</dbReference>
<comment type="caution">
    <text evidence="10">The sequence shown here is derived from an EMBL/GenBank/DDBJ whole genome shotgun (WGS) entry which is preliminary data.</text>
</comment>
<evidence type="ECO:0000313" key="11">
    <source>
        <dbReference type="Proteomes" id="UP000053688"/>
    </source>
</evidence>
<dbReference type="Proteomes" id="UP000053688">
    <property type="component" value="Unassembled WGS sequence"/>
</dbReference>
<dbReference type="Gene3D" id="1.20.1440.120">
    <property type="entry name" value="Recombination protein O, C-terminal domain"/>
    <property type="match status" value="1"/>
</dbReference>
<keyword evidence="11" id="KW-1185">Reference proteome</keyword>
<evidence type="ECO:0000313" key="10">
    <source>
        <dbReference type="EMBL" id="EPE37321.1"/>
    </source>
</evidence>
<dbReference type="InterPro" id="IPR037278">
    <property type="entry name" value="ARFGAP/RecO"/>
</dbReference>
<evidence type="ECO:0000259" key="9">
    <source>
        <dbReference type="Pfam" id="PF11967"/>
    </source>
</evidence>
<comment type="function">
    <text evidence="1 8">Involved in DNA repair and RecF pathway recombination.</text>
</comment>
<evidence type="ECO:0000256" key="8">
    <source>
        <dbReference type="HAMAP-Rule" id="MF_00201"/>
    </source>
</evidence>
<evidence type="ECO:0000256" key="5">
    <source>
        <dbReference type="ARBA" id="ARBA00023172"/>
    </source>
</evidence>
<dbReference type="NCBIfam" id="TIGR00613">
    <property type="entry name" value="reco"/>
    <property type="match status" value="1"/>
</dbReference>
<dbReference type="Pfam" id="PF02565">
    <property type="entry name" value="RecO_C"/>
    <property type="match status" value="1"/>
</dbReference>
<dbReference type="STRING" id="28176.CF66_9038"/>
<feature type="domain" description="DNA replication/recombination mediator RecO N-terminal" evidence="9">
    <location>
        <begin position="5"/>
        <end position="78"/>
    </location>
</feature>
<evidence type="ECO:0000256" key="7">
    <source>
        <dbReference type="ARBA" id="ARBA00033409"/>
    </source>
</evidence>
<dbReference type="InterPro" id="IPR003717">
    <property type="entry name" value="RecO"/>
</dbReference>
<keyword evidence="4 8" id="KW-0227">DNA damage</keyword>
<proteinExistence type="inferred from homology"/>
<evidence type="ECO:0000256" key="4">
    <source>
        <dbReference type="ARBA" id="ARBA00022763"/>
    </source>
</evidence>
<dbReference type="SUPFAM" id="SSF50249">
    <property type="entry name" value="Nucleic acid-binding proteins"/>
    <property type="match status" value="1"/>
</dbReference>
<evidence type="ECO:0000256" key="3">
    <source>
        <dbReference type="ARBA" id="ARBA00021310"/>
    </source>
</evidence>
<dbReference type="AlphaFoldDB" id="S3DZI0"/>
<dbReference type="PANTHER" id="PTHR33991:SF1">
    <property type="entry name" value="DNA REPAIR PROTEIN RECO"/>
    <property type="match status" value="1"/>
</dbReference>
<dbReference type="GO" id="GO:0043590">
    <property type="term" value="C:bacterial nucleoid"/>
    <property type="evidence" value="ECO:0007669"/>
    <property type="project" value="TreeGrafter"/>
</dbReference>
<dbReference type="EMBL" id="AMSD01000002">
    <property type="protein sequence ID" value="EPE37321.1"/>
    <property type="molecule type" value="Genomic_DNA"/>
</dbReference>
<dbReference type="HAMAP" id="MF_00201">
    <property type="entry name" value="RecO"/>
    <property type="match status" value="1"/>
</dbReference>
<protein>
    <recommendedName>
        <fullName evidence="3 8">DNA repair protein RecO</fullName>
    </recommendedName>
    <alternativeName>
        <fullName evidence="7 8">Recombination protein O</fullName>
    </alternativeName>
</protein>